<sequence length="1831" mass="207183">MKKFIRKCFMAFLSLFITLSFIPTYAMVNHTVKEDELVNVALGKPVEASMITLDTTNAWHCPDERITDGDKSKNSFWDSGDLLDDIEPEVVIDLGKVYDLEQINVFTYYDGSRYYQYKILVSEDLMNWKEIGKKESKDVATEKGDSYLFQSCQARYVKILFTGSNQVARHLIEVEAFARVENKGENLALRKEVEASKTTEGSVLAVVDGNKNTAPYWAASVPHPNYVIIDLGKEAKINEIDVYPYFGNTRGYTYNIYVSDDKENFEMVASKVEPYVQLASGEKYAFANPVKGRYVKVEMTSIKILTNPNNTGVHLSEVEVYGRYEDVGEITLENIAKNKPVKASVDNSGYPARVITDGNKSGSYWDGGAAPAYYEIDLEDFYRIKELRLYPYYGNPQRGYHYTIYASDNGTDYQAIAEKINDDLTTLNGEFYEIEEDVIARYIRVVMTYNTLSQATNNKSVHMHETEVYGEKVDNYTPSQPSNIDPEDKDNIAYHKPTTANMNKDASALAVDGMKDYGWSAKLYPANVEVDLKKAYDLSEILLYFPTDGTTVYKYSVYGSSDGVNYNKLYSKKDNEPASKDGKSILLTDCKGIRYVRVNVEYNSNSAISAVAEIKIHGIESNVKTLDKKEKYELEPFAQSQYANSLDVIELLNGIVKRTVGSQYTNWFEFEQVPQIEKGKDFYRISNHNGKIKIEGTSGVAIASGLNYYYKYYCNVNITEVANQIKMPEKLIPVENTIQKESPYKVRYAFNYCTLSYTFPYYDLEDWQHELDWLALNGVNVVLDLAGQEAVWVLFLQELGYSFEDAKNWLAGPGYYAWQFMDNLEYINGPVPEGWIEDRVELARATLQWKNAMGMQTVLQGYAGMLPTNVEEFVSDQTIIDNLLPQGQWGGLDRPWMVRTDSQAYEILADKFYKAQEIVYGKDNHYYAVDPFHEGGIRPNDLSDDIIAKKVLENLVDKYDQEAVWMIQHWWSNPSQKLLEGLGEYCDEHAMILNLTAVPNSGDSAGSTGIPDDAKFNYTPWVYCMLESFGGAPSLDADLKAMAKIPQLVKEKGNTTLQGIGIISEATLDVPVAYDLLWEMAWQDTAIDLDQWLEDYIIRRYGEYSENAYQAWMILKDTAYSRSRGPVHSFVSKNPDLNLSMDQIHYATSDLEKALILLLKDYDNLSKSEGYLFDLSELVAQIIDNKQYQLLTELKNAYSSKNIELFKAKKEELLESFDILDKVTSMNSSTLLGEWIGKATDYAKRYDDFSLDMFKLNAKAMITTWKNSINKGLIDYSARNFSGLIKDLYKEVWNTYLVSLENNLENETVVEKPDKYEIYWSWVLDDKEYSREKLSSTKYIKELMDCVVEKIIKLGEKDLTFVADIEASKEVASPDANGGYAKYAIDGSLNSYWDGGSVKDNPEIILDFHDLYDLESTQIIPYYAGNNRYYHYEVYASKDKENWIKVAQKNTNEIQNQNGETFDLNISARYLKIVGKYNSMIEITKDNDSFHIVEWKVYGKPVKKLDYTALNEAIAKAEALNENAYTSQSWKILMDALATAKEILANEEATQADVDATKDALLIAIDALLPNTHKEALKIAIDLANKITDDNLENVIKAVVDEFIVARDEANKVYNDASATQDEVNKAFDRLAKAMHMLDFVKGDKTSLKVFIDDVAELKDNKDQYTKATWDVFIAALDAAVGVYDNPNAMQEEVDNAHKELVTAFLNLRLIPNKDLLKDLVKEAEGLSSANYTKASFDAVKVALENAKAILDNPDATQDEVDNAKDVLAKAIAGLQANPSTPSNVDNTVSTPVNNGDTTSVKTGDNNLTGMFATMTLLSIAGVAVLKRKED</sequence>
<comment type="caution">
    <text evidence="5">The sequence shown here is derived from an EMBL/GenBank/DDBJ whole genome shotgun (WGS) entry which is preliminary data.</text>
</comment>
<gene>
    <name evidence="5" type="ORF">DXB31_02620</name>
</gene>
<evidence type="ECO:0000313" key="6">
    <source>
        <dbReference type="Proteomes" id="UP000261087"/>
    </source>
</evidence>
<dbReference type="GO" id="GO:0016787">
    <property type="term" value="F:hydrolase activity"/>
    <property type="evidence" value="ECO:0007669"/>
    <property type="project" value="UniProtKB-KW"/>
</dbReference>
<dbReference type="InterPro" id="IPR024732">
    <property type="entry name" value="NAGLU_C"/>
</dbReference>
<accession>A0A3E5FS50</accession>
<dbReference type="Gene3D" id="3.20.20.80">
    <property type="entry name" value="Glycosidases"/>
    <property type="match status" value="1"/>
</dbReference>
<evidence type="ECO:0000313" key="5">
    <source>
        <dbReference type="EMBL" id="RGO12620.1"/>
    </source>
</evidence>
<feature type="signal peptide" evidence="3">
    <location>
        <begin position="1"/>
        <end position="26"/>
    </location>
</feature>
<evidence type="ECO:0000256" key="1">
    <source>
        <dbReference type="ARBA" id="ARBA00022801"/>
    </source>
</evidence>
<evidence type="ECO:0000256" key="3">
    <source>
        <dbReference type="SAM" id="SignalP"/>
    </source>
</evidence>
<name>A0A3E5FS50_9FIRM</name>
<dbReference type="Pfam" id="PF05089">
    <property type="entry name" value="NAGLU"/>
    <property type="match status" value="1"/>
</dbReference>
<reference evidence="5 6" key="1">
    <citation type="submission" date="2018-08" db="EMBL/GenBank/DDBJ databases">
        <title>A genome reference for cultivated species of the human gut microbiota.</title>
        <authorList>
            <person name="Zou Y."/>
            <person name="Xue W."/>
            <person name="Luo G."/>
        </authorList>
    </citation>
    <scope>NUCLEOTIDE SEQUENCE [LARGE SCALE GENOMIC DNA]</scope>
    <source>
        <strain evidence="5 6">OM02-6</strain>
    </source>
</reference>
<dbReference type="Gene3D" id="3.30.379.10">
    <property type="entry name" value="Chitobiase/beta-hexosaminidase domain 2-like"/>
    <property type="match status" value="1"/>
</dbReference>
<dbReference type="Gene3D" id="1.20.120.670">
    <property type="entry name" value="N-acetyl-b-d-glucoasminidase"/>
    <property type="match status" value="1"/>
</dbReference>
<keyword evidence="3" id="KW-0732">Signal</keyword>
<feature type="chain" id="PRO_5038873825" description="F5/8 type C domain-containing protein" evidence="3">
    <location>
        <begin position="27"/>
        <end position="1831"/>
    </location>
</feature>
<feature type="region of interest" description="Disordered" evidence="2">
    <location>
        <begin position="1778"/>
        <end position="1802"/>
    </location>
</feature>
<organism evidence="5 6">
    <name type="scientific">Thomasclavelia spiroformis</name>
    <dbReference type="NCBI Taxonomy" id="29348"/>
    <lineage>
        <taxon>Bacteria</taxon>
        <taxon>Bacillati</taxon>
        <taxon>Bacillota</taxon>
        <taxon>Erysipelotrichia</taxon>
        <taxon>Erysipelotrichales</taxon>
        <taxon>Coprobacillaceae</taxon>
        <taxon>Thomasclavelia</taxon>
    </lineage>
</organism>
<dbReference type="InterPro" id="IPR007781">
    <property type="entry name" value="NAGLU"/>
</dbReference>
<feature type="domain" description="F5/8 type C" evidence="4">
    <location>
        <begin position="32"/>
        <end position="179"/>
    </location>
</feature>
<evidence type="ECO:0000259" key="4">
    <source>
        <dbReference type="PROSITE" id="PS50022"/>
    </source>
</evidence>
<dbReference type="EMBL" id="QSVF01000004">
    <property type="protein sequence ID" value="RGO12620.1"/>
    <property type="molecule type" value="Genomic_DNA"/>
</dbReference>
<keyword evidence="1" id="KW-0378">Hydrolase</keyword>
<dbReference type="Pfam" id="PF22633">
    <property type="entry name" value="F5_F8_type_C_2"/>
    <property type="match status" value="1"/>
</dbReference>
<dbReference type="SUPFAM" id="SSF49785">
    <property type="entry name" value="Galactose-binding domain-like"/>
    <property type="match status" value="5"/>
</dbReference>
<dbReference type="InterPro" id="IPR000421">
    <property type="entry name" value="FA58C"/>
</dbReference>
<dbReference type="GO" id="GO:0005975">
    <property type="term" value="P:carbohydrate metabolic process"/>
    <property type="evidence" value="ECO:0007669"/>
    <property type="project" value="UniProtKB-ARBA"/>
</dbReference>
<dbReference type="PROSITE" id="PS50022">
    <property type="entry name" value="FA58C_3"/>
    <property type="match status" value="5"/>
</dbReference>
<dbReference type="Pfam" id="PF07554">
    <property type="entry name" value="FIVAR"/>
    <property type="match status" value="4"/>
</dbReference>
<feature type="domain" description="F5/8 type C" evidence="4">
    <location>
        <begin position="325"/>
        <end position="471"/>
    </location>
</feature>
<dbReference type="Pfam" id="PF12972">
    <property type="entry name" value="NAGLU_C"/>
    <property type="match status" value="1"/>
</dbReference>
<dbReference type="InterPro" id="IPR024240">
    <property type="entry name" value="NAGLU_N"/>
</dbReference>
<dbReference type="Pfam" id="PF00754">
    <property type="entry name" value="F5_F8_type_C"/>
    <property type="match status" value="4"/>
</dbReference>
<proteinExistence type="predicted"/>
<dbReference type="PANTHER" id="PTHR12872">
    <property type="entry name" value="ALPHA-N-ACETYLGLUCOSAMINIDASE"/>
    <property type="match status" value="1"/>
</dbReference>
<dbReference type="Pfam" id="PF12971">
    <property type="entry name" value="NAGLU_N"/>
    <property type="match status" value="1"/>
</dbReference>
<evidence type="ECO:0000256" key="2">
    <source>
        <dbReference type="SAM" id="MobiDB-lite"/>
    </source>
</evidence>
<dbReference type="InterPro" id="IPR008979">
    <property type="entry name" value="Galactose-bd-like_sf"/>
</dbReference>
<dbReference type="PANTHER" id="PTHR12872:SF1">
    <property type="entry name" value="ALPHA-N-ACETYLGLUCOSAMINIDASE"/>
    <property type="match status" value="1"/>
</dbReference>
<protein>
    <recommendedName>
        <fullName evidence="4">F5/8 type C domain-containing protein</fullName>
    </recommendedName>
</protein>
<dbReference type="Gene3D" id="2.60.120.260">
    <property type="entry name" value="Galactose-binding domain-like"/>
    <property type="match status" value="5"/>
</dbReference>
<dbReference type="InterPro" id="IPR029018">
    <property type="entry name" value="Hex-like_dom2"/>
</dbReference>
<dbReference type="Proteomes" id="UP000261087">
    <property type="component" value="Unassembled WGS sequence"/>
</dbReference>
<dbReference type="Gene3D" id="1.20.1270.90">
    <property type="entry name" value="AF1782-like"/>
    <property type="match status" value="4"/>
</dbReference>
<dbReference type="InterPro" id="IPR024733">
    <property type="entry name" value="NAGLU_tim-barrel"/>
</dbReference>
<feature type="domain" description="F5/8 type C" evidence="4">
    <location>
        <begin position="1346"/>
        <end position="1500"/>
    </location>
</feature>
<feature type="domain" description="F5/8 type C" evidence="4">
    <location>
        <begin position="180"/>
        <end position="323"/>
    </location>
</feature>
<dbReference type="RefSeq" id="WP_117604564.1">
    <property type="nucleotide sequence ID" value="NZ_CAXVJN010000002.1"/>
</dbReference>
<feature type="domain" description="F5/8 type C" evidence="4">
    <location>
        <begin position="479"/>
        <end position="619"/>
    </location>
</feature>